<name>A0A9P3F679_ASPVI</name>
<gene>
    <name evidence="2" type="ORF">Aspvir_002324</name>
</gene>
<evidence type="ECO:0000256" key="1">
    <source>
        <dbReference type="SAM" id="SignalP"/>
    </source>
</evidence>
<dbReference type="GeneID" id="66930306"/>
<accession>A0A9P3F679</accession>
<dbReference type="Proteomes" id="UP000710440">
    <property type="component" value="Unassembled WGS sequence"/>
</dbReference>
<feature type="chain" id="PRO_5040266588" evidence="1">
    <location>
        <begin position="22"/>
        <end position="71"/>
    </location>
</feature>
<dbReference type="EMBL" id="BOPL01000011">
    <property type="protein sequence ID" value="GIK06674.1"/>
    <property type="molecule type" value="Genomic_DNA"/>
</dbReference>
<feature type="signal peptide" evidence="1">
    <location>
        <begin position="1"/>
        <end position="21"/>
    </location>
</feature>
<organism evidence="2 3">
    <name type="scientific">Aspergillus viridinutans</name>
    <dbReference type="NCBI Taxonomy" id="75553"/>
    <lineage>
        <taxon>Eukaryota</taxon>
        <taxon>Fungi</taxon>
        <taxon>Dikarya</taxon>
        <taxon>Ascomycota</taxon>
        <taxon>Pezizomycotina</taxon>
        <taxon>Eurotiomycetes</taxon>
        <taxon>Eurotiomycetidae</taxon>
        <taxon>Eurotiales</taxon>
        <taxon>Aspergillaceae</taxon>
        <taxon>Aspergillus</taxon>
        <taxon>Aspergillus subgen. Fumigati</taxon>
    </lineage>
</organism>
<dbReference type="RefSeq" id="XP_043129860.1">
    <property type="nucleotide sequence ID" value="XM_043273925.1"/>
</dbReference>
<protein>
    <submittedName>
        <fullName evidence="2">Uncharacterized protein</fullName>
    </submittedName>
</protein>
<evidence type="ECO:0000313" key="3">
    <source>
        <dbReference type="Proteomes" id="UP000710440"/>
    </source>
</evidence>
<evidence type="ECO:0000313" key="2">
    <source>
        <dbReference type="EMBL" id="GIK06674.1"/>
    </source>
</evidence>
<keyword evidence="3" id="KW-1185">Reference proteome</keyword>
<keyword evidence="1" id="KW-0732">Signal</keyword>
<comment type="caution">
    <text evidence="2">The sequence shown here is derived from an EMBL/GenBank/DDBJ whole genome shotgun (WGS) entry which is preliminary data.</text>
</comment>
<dbReference type="AlphaFoldDB" id="A0A9P3F679"/>
<proteinExistence type="predicted"/>
<reference evidence="2 3" key="1">
    <citation type="submission" date="2021-02" db="EMBL/GenBank/DDBJ databases">
        <title>Pan-genome distribution and transcriptional activeness of fungal secondary metabolism genes in Aspergillus section Fumigati.</title>
        <authorList>
            <person name="Takahashi H."/>
            <person name="Umemura M."/>
            <person name="Ninomiya A."/>
            <person name="Kusuya Y."/>
            <person name="Urayama S."/>
            <person name="Shimizu M."/>
            <person name="Watanabe A."/>
            <person name="Kamei K."/>
            <person name="Yaguchi T."/>
            <person name="Hagiwara D."/>
        </authorList>
    </citation>
    <scope>NUCLEOTIDE SEQUENCE [LARGE SCALE GENOMIC DNA]</scope>
    <source>
        <strain evidence="2 3">IFM 47045</strain>
    </source>
</reference>
<sequence>MHVSKTLLTFVLAALAAVGAAAPAGSNTAVDASEADVLTKRPNFKIAYREARRKRLRPWPKFKSRWVPETM</sequence>